<evidence type="ECO:0000259" key="1">
    <source>
        <dbReference type="SMART" id="SM00460"/>
    </source>
</evidence>
<protein>
    <submittedName>
        <fullName evidence="2">Transglutaminase family protein</fullName>
    </submittedName>
</protein>
<dbReference type="EMBL" id="CP139781">
    <property type="protein sequence ID" value="WRQ86884.1"/>
    <property type="molecule type" value="Genomic_DNA"/>
</dbReference>
<dbReference type="Gene3D" id="3.10.620.30">
    <property type="match status" value="1"/>
</dbReference>
<dbReference type="Pfam" id="PF08379">
    <property type="entry name" value="Bact_transglu_N"/>
    <property type="match status" value="1"/>
</dbReference>
<reference evidence="2 3" key="1">
    <citation type="submission" date="2021-08" db="EMBL/GenBank/DDBJ databases">
        <authorList>
            <person name="Zhang D."/>
            <person name="Zhang A."/>
            <person name="Wang L."/>
        </authorList>
    </citation>
    <scope>NUCLEOTIDE SEQUENCE [LARGE SCALE GENOMIC DNA]</scope>
    <source>
        <strain evidence="2 3">WL0086</strain>
    </source>
</reference>
<dbReference type="InterPro" id="IPR038765">
    <property type="entry name" value="Papain-like_cys_pep_sf"/>
</dbReference>
<dbReference type="InterPro" id="IPR002931">
    <property type="entry name" value="Transglutaminase-like"/>
</dbReference>
<dbReference type="SMART" id="SM00460">
    <property type="entry name" value="TGc"/>
    <property type="match status" value="1"/>
</dbReference>
<dbReference type="PANTHER" id="PTHR33490">
    <property type="entry name" value="BLR5614 PROTEIN-RELATED"/>
    <property type="match status" value="1"/>
</dbReference>
<reference evidence="2 3" key="2">
    <citation type="submission" date="2023-12" db="EMBL/GenBank/DDBJ databases">
        <title>Description of an unclassified Opitutus bacterium of Verrucomicrobiota.</title>
        <authorList>
            <person name="Zhang D.-F."/>
        </authorList>
    </citation>
    <scope>NUCLEOTIDE SEQUENCE [LARGE SCALE GENOMIC DNA]</scope>
    <source>
        <strain evidence="2 3">WL0086</strain>
    </source>
</reference>
<evidence type="ECO:0000313" key="3">
    <source>
        <dbReference type="Proteomes" id="UP000738431"/>
    </source>
</evidence>
<dbReference type="PANTHER" id="PTHR33490:SF1">
    <property type="entry name" value="SLL1233 PROTEIN"/>
    <property type="match status" value="1"/>
</dbReference>
<feature type="domain" description="Transglutaminase-like" evidence="1">
    <location>
        <begin position="176"/>
        <end position="241"/>
    </location>
</feature>
<keyword evidence="3" id="KW-1185">Reference proteome</keyword>
<dbReference type="SUPFAM" id="SSF54001">
    <property type="entry name" value="Cysteine proteinases"/>
    <property type="match status" value="1"/>
</dbReference>
<dbReference type="Pfam" id="PF01841">
    <property type="entry name" value="Transglut_core"/>
    <property type="match status" value="1"/>
</dbReference>
<sequence>MTPLVIRHTTSYRYSSPVRLGGHRLLLRPRVGHDLRITSSSLEIDPTPAKITWSRDVHNNSVASVTFTDTPTDHLTLRSEVQVEHYDIKPLDFIVEDRAVNYPFVLDPAERIDLTPYLTPVFNADQKVVGEWAKQFAPTGQTVETYALLDRLNRTIADTFTYAAREEPGVQRPAKTLAKQSGSCRDFATLMIEACRYLGLPARFVSGYASTEDIPAAMGATHAWTEVFLPGAGWKGFDSTGGVVTGPKHIAVAVGRDPETLPPVAGGFASEDPNVTSTLEVDVSVTSNGGSN</sequence>
<dbReference type="Proteomes" id="UP000738431">
    <property type="component" value="Chromosome"/>
</dbReference>
<proteinExistence type="predicted"/>
<dbReference type="RefSeq" id="WP_221030719.1">
    <property type="nucleotide sequence ID" value="NZ_CP139781.1"/>
</dbReference>
<gene>
    <name evidence="2" type="ORF">K1X11_018890</name>
</gene>
<organism evidence="2 3">
    <name type="scientific">Actomonas aquatica</name>
    <dbReference type="NCBI Taxonomy" id="2866162"/>
    <lineage>
        <taxon>Bacteria</taxon>
        <taxon>Pseudomonadati</taxon>
        <taxon>Verrucomicrobiota</taxon>
        <taxon>Opitutia</taxon>
        <taxon>Opitutales</taxon>
        <taxon>Opitutaceae</taxon>
        <taxon>Actomonas</taxon>
    </lineage>
</organism>
<name>A0ABZ1C5J8_9BACT</name>
<dbReference type="InterPro" id="IPR013589">
    <property type="entry name" value="Bac_transglu_N"/>
</dbReference>
<accession>A0ABZ1C5J8</accession>
<evidence type="ECO:0000313" key="2">
    <source>
        <dbReference type="EMBL" id="WRQ86884.1"/>
    </source>
</evidence>